<organism evidence="2 3">
    <name type="scientific">Helicostylum pulchrum</name>
    <dbReference type="NCBI Taxonomy" id="562976"/>
    <lineage>
        <taxon>Eukaryota</taxon>
        <taxon>Fungi</taxon>
        <taxon>Fungi incertae sedis</taxon>
        <taxon>Mucoromycota</taxon>
        <taxon>Mucoromycotina</taxon>
        <taxon>Mucoromycetes</taxon>
        <taxon>Mucorales</taxon>
        <taxon>Mucorineae</taxon>
        <taxon>Mucoraceae</taxon>
        <taxon>Helicostylum</taxon>
    </lineage>
</organism>
<gene>
    <name evidence="2" type="ORF">HPULCUR_000520</name>
</gene>
<name>A0ABP9XK44_9FUNG</name>
<evidence type="ECO:0000256" key="1">
    <source>
        <dbReference type="SAM" id="MobiDB-lite"/>
    </source>
</evidence>
<feature type="compositionally biased region" description="Polar residues" evidence="1">
    <location>
        <begin position="219"/>
        <end position="229"/>
    </location>
</feature>
<sequence length="229" mass="26046">MTTMTNHSRKSQRVYRSPSNANEQLFYIKKEADNIPSAATTTTNTTANPSLMEIDAEDEEAGTILMSLAQHANRIRNHPSSSNTAAYDEKPARSNSMSIRNLLDPETDASIIPPHVSPYHSLSSESKPTFNNNKKGFQICIAPRTNNNKSFRHPSTVRIPININRSIKHKRNTTHIHISYRIYAHRTSLTRSYETSPYPSAFRAPSNQYQWNPPHPHQKSTYHYQSDTP</sequence>
<evidence type="ECO:0000313" key="2">
    <source>
        <dbReference type="EMBL" id="GAA5795166.1"/>
    </source>
</evidence>
<evidence type="ECO:0000313" key="3">
    <source>
        <dbReference type="Proteomes" id="UP001476247"/>
    </source>
</evidence>
<dbReference type="EMBL" id="BAABUJ010000004">
    <property type="protein sequence ID" value="GAA5795166.1"/>
    <property type="molecule type" value="Genomic_DNA"/>
</dbReference>
<dbReference type="Proteomes" id="UP001476247">
    <property type="component" value="Unassembled WGS sequence"/>
</dbReference>
<comment type="caution">
    <text evidence="2">The sequence shown here is derived from an EMBL/GenBank/DDBJ whole genome shotgun (WGS) entry which is preliminary data.</text>
</comment>
<reference evidence="2 3" key="1">
    <citation type="submission" date="2024-04" db="EMBL/GenBank/DDBJ databases">
        <title>genome sequences of Mucor flavus KT1a and Helicostylum pulchrum KT1b strains isolation_sourced from the surface of a dry-aged beef.</title>
        <authorList>
            <person name="Toyotome T."/>
            <person name="Hosono M."/>
            <person name="Torimaru M."/>
            <person name="Fukuda K."/>
            <person name="Mikami N."/>
        </authorList>
    </citation>
    <scope>NUCLEOTIDE SEQUENCE [LARGE SCALE GENOMIC DNA]</scope>
    <source>
        <strain evidence="2 3">KT1b</strain>
    </source>
</reference>
<proteinExistence type="predicted"/>
<protein>
    <submittedName>
        <fullName evidence="2">Uncharacterized protein</fullName>
    </submittedName>
</protein>
<feature type="region of interest" description="Disordered" evidence="1">
    <location>
        <begin position="204"/>
        <end position="229"/>
    </location>
</feature>
<keyword evidence="3" id="KW-1185">Reference proteome</keyword>
<accession>A0ABP9XK44</accession>